<feature type="region of interest" description="Disordered" evidence="1">
    <location>
        <begin position="48"/>
        <end position="71"/>
    </location>
</feature>
<organism evidence="3 4">
    <name type="scientific">Candidatus Intestinimonas pullistercoris</name>
    <dbReference type="NCBI Taxonomy" id="2838623"/>
    <lineage>
        <taxon>Bacteria</taxon>
        <taxon>Bacillati</taxon>
        <taxon>Bacillota</taxon>
        <taxon>Clostridia</taxon>
        <taxon>Eubacteriales</taxon>
        <taxon>Intestinimonas</taxon>
    </lineage>
</organism>
<keyword evidence="2" id="KW-1133">Transmembrane helix</keyword>
<sequence>MVLVLVLLLLWLVSLVRVGGEVDYTAAGFQVRLRVGPLRFTVYPLKRRRRRPRREKPSKPAPKPAEEERTGGGSLALLRELLPLIAEAAGRLRRKLRVDWLDLELVLAAGDPAAAALVFGGANAALGMILPLLEQNFTIRRRDIRTAVDFDRKTPAVTLRAALTLTIGQGVAFAFYLAWKALPVLLKYRGGDGQRVHP</sequence>
<feature type="transmembrane region" description="Helical" evidence="2">
    <location>
        <begin position="154"/>
        <end position="179"/>
    </location>
</feature>
<keyword evidence="2" id="KW-0812">Transmembrane</keyword>
<dbReference type="AlphaFoldDB" id="A0A9D2P2A0"/>
<reference evidence="3" key="2">
    <citation type="submission" date="2021-04" db="EMBL/GenBank/DDBJ databases">
        <authorList>
            <person name="Gilroy R."/>
        </authorList>
    </citation>
    <scope>NUCLEOTIDE SEQUENCE</scope>
    <source>
        <strain evidence="3">CHK186-1790</strain>
    </source>
</reference>
<dbReference type="Proteomes" id="UP000823882">
    <property type="component" value="Unassembled WGS sequence"/>
</dbReference>
<keyword evidence="2" id="KW-0472">Membrane</keyword>
<evidence type="ECO:0000313" key="3">
    <source>
        <dbReference type="EMBL" id="HJC41966.1"/>
    </source>
</evidence>
<dbReference type="Pfam" id="PF11167">
    <property type="entry name" value="DUF2953"/>
    <property type="match status" value="1"/>
</dbReference>
<proteinExistence type="predicted"/>
<dbReference type="EMBL" id="DWWJ01000196">
    <property type="protein sequence ID" value="HJC41966.1"/>
    <property type="molecule type" value="Genomic_DNA"/>
</dbReference>
<accession>A0A9D2P2A0</accession>
<reference evidence="3" key="1">
    <citation type="journal article" date="2021" name="PeerJ">
        <title>Extensive microbial diversity within the chicken gut microbiome revealed by metagenomics and culture.</title>
        <authorList>
            <person name="Gilroy R."/>
            <person name="Ravi A."/>
            <person name="Getino M."/>
            <person name="Pursley I."/>
            <person name="Horton D.L."/>
            <person name="Alikhan N.F."/>
            <person name="Baker D."/>
            <person name="Gharbi K."/>
            <person name="Hall N."/>
            <person name="Watson M."/>
            <person name="Adriaenssens E.M."/>
            <person name="Foster-Nyarko E."/>
            <person name="Jarju S."/>
            <person name="Secka A."/>
            <person name="Antonio M."/>
            <person name="Oren A."/>
            <person name="Chaudhuri R.R."/>
            <person name="La Ragione R."/>
            <person name="Hildebrand F."/>
            <person name="Pallen M.J."/>
        </authorList>
    </citation>
    <scope>NUCLEOTIDE SEQUENCE</scope>
    <source>
        <strain evidence="3">CHK186-1790</strain>
    </source>
</reference>
<protein>
    <submittedName>
        <fullName evidence="3">DUF2953 domain-containing protein</fullName>
    </submittedName>
</protein>
<name>A0A9D2P2A0_9FIRM</name>
<comment type="caution">
    <text evidence="3">The sequence shown here is derived from an EMBL/GenBank/DDBJ whole genome shotgun (WGS) entry which is preliminary data.</text>
</comment>
<gene>
    <name evidence="3" type="ORF">H9701_10520</name>
</gene>
<evidence type="ECO:0000313" key="4">
    <source>
        <dbReference type="Proteomes" id="UP000823882"/>
    </source>
</evidence>
<evidence type="ECO:0000256" key="1">
    <source>
        <dbReference type="SAM" id="MobiDB-lite"/>
    </source>
</evidence>
<evidence type="ECO:0000256" key="2">
    <source>
        <dbReference type="SAM" id="Phobius"/>
    </source>
</evidence>
<feature type="transmembrane region" description="Helical" evidence="2">
    <location>
        <begin position="113"/>
        <end position="133"/>
    </location>
</feature>
<dbReference type="InterPro" id="IPR021338">
    <property type="entry name" value="DUF2953"/>
</dbReference>